<organism evidence="2 3">
    <name type="scientific">Levilactobacillus koreensis</name>
    <dbReference type="NCBI Taxonomy" id="637971"/>
    <lineage>
        <taxon>Bacteria</taxon>
        <taxon>Bacillati</taxon>
        <taxon>Bacillota</taxon>
        <taxon>Bacilli</taxon>
        <taxon>Lactobacillales</taxon>
        <taxon>Lactobacillaceae</taxon>
        <taxon>Levilactobacillus</taxon>
    </lineage>
</organism>
<accession>A0AAC8UVV5</accession>
<dbReference type="EMBL" id="CP012033">
    <property type="protein sequence ID" value="AKP64838.1"/>
    <property type="molecule type" value="Genomic_DNA"/>
</dbReference>
<dbReference type="RefSeq" id="WP_048734455.1">
    <property type="nucleotide sequence ID" value="NZ_CP012033.1"/>
</dbReference>
<keyword evidence="3" id="KW-1185">Reference proteome</keyword>
<protein>
    <submittedName>
        <fullName evidence="2">Uncharacterized protein</fullName>
    </submittedName>
</protein>
<feature type="transmembrane region" description="Helical" evidence="1">
    <location>
        <begin position="74"/>
        <end position="92"/>
    </location>
</feature>
<dbReference type="AlphaFoldDB" id="A0AAC8UVV5"/>
<name>A0AAC8UVV5_9LACO</name>
<feature type="transmembrane region" description="Helical" evidence="1">
    <location>
        <begin position="104"/>
        <end position="122"/>
    </location>
</feature>
<keyword evidence="1" id="KW-0472">Membrane</keyword>
<sequence>MLFNTEIASLTRLLRVYNGLLLSLVWLVQILGVKWLFVQPIRSLTVLLIFTAGYFLLEVLPLGTRYWAAFRRKLTVDIAVIYLLYLGVLLFLPQAFIGRNFFDGNGIVSTFIDFFGLVILYMPEESPGYFHFLPTPHQSRFIKLRYRRIIAMIFIGLSVAWLLNCGITNGLDFQVDQYNGF</sequence>
<gene>
    <name evidence="2" type="ORF">ABN16_07400</name>
</gene>
<feature type="transmembrane region" description="Helical" evidence="1">
    <location>
        <begin position="44"/>
        <end position="62"/>
    </location>
</feature>
<keyword evidence="1" id="KW-1133">Transmembrane helix</keyword>
<feature type="transmembrane region" description="Helical" evidence="1">
    <location>
        <begin position="149"/>
        <end position="171"/>
    </location>
</feature>
<evidence type="ECO:0000313" key="2">
    <source>
        <dbReference type="EMBL" id="AKP64838.1"/>
    </source>
</evidence>
<evidence type="ECO:0000313" key="3">
    <source>
        <dbReference type="Proteomes" id="UP000036000"/>
    </source>
</evidence>
<evidence type="ECO:0000256" key="1">
    <source>
        <dbReference type="SAM" id="Phobius"/>
    </source>
</evidence>
<dbReference type="KEGG" id="lko:ABN16_07400"/>
<keyword evidence="1" id="KW-0812">Transmembrane</keyword>
<reference evidence="2 3" key="1">
    <citation type="submission" date="2015-07" db="EMBL/GenBank/DDBJ databases">
        <title>Lactobacillus korensis/26-25/ whole genome sequencing.</title>
        <authorList>
            <person name="Kim M.K."/>
            <person name="Im W.-T."/>
            <person name="Srinivasan S."/>
            <person name="Lee J.-J."/>
        </authorList>
    </citation>
    <scope>NUCLEOTIDE SEQUENCE [LARGE SCALE GENOMIC DNA]</scope>
    <source>
        <strain evidence="2 3">26-25</strain>
    </source>
</reference>
<dbReference type="Proteomes" id="UP000036000">
    <property type="component" value="Chromosome"/>
</dbReference>
<proteinExistence type="predicted"/>